<gene>
    <name evidence="4" type="primary">HEN4</name>
    <name evidence="4" type="ORF">CR513_42094</name>
</gene>
<name>A0A371FHG5_MUCPR</name>
<dbReference type="InterPro" id="IPR004088">
    <property type="entry name" value="KH_dom_type_1"/>
</dbReference>
<feature type="non-terminal residue" evidence="4">
    <location>
        <position position="1"/>
    </location>
</feature>
<reference evidence="4" key="1">
    <citation type="submission" date="2018-05" db="EMBL/GenBank/DDBJ databases">
        <title>Draft genome of Mucuna pruriens seed.</title>
        <authorList>
            <person name="Nnadi N.E."/>
            <person name="Vos R."/>
            <person name="Hasami M.H."/>
            <person name="Devisetty U.K."/>
            <person name="Aguiy J.C."/>
        </authorList>
    </citation>
    <scope>NUCLEOTIDE SEQUENCE [LARGE SCALE GENOMIC DNA]</scope>
    <source>
        <strain evidence="4">JCA_2017</strain>
    </source>
</reference>
<dbReference type="AlphaFoldDB" id="A0A371FHG5"/>
<evidence type="ECO:0000313" key="4">
    <source>
        <dbReference type="EMBL" id="RDX77739.1"/>
    </source>
</evidence>
<dbReference type="SMART" id="SM00322">
    <property type="entry name" value="KH"/>
    <property type="match status" value="1"/>
</dbReference>
<dbReference type="CDD" id="cd22462">
    <property type="entry name" value="KH-I_HEN4_like_rpt5"/>
    <property type="match status" value="1"/>
</dbReference>
<evidence type="ECO:0000313" key="5">
    <source>
        <dbReference type="Proteomes" id="UP000257109"/>
    </source>
</evidence>
<dbReference type="PROSITE" id="PS50084">
    <property type="entry name" value="KH_TYPE_1"/>
    <property type="match status" value="1"/>
</dbReference>
<organism evidence="4 5">
    <name type="scientific">Mucuna pruriens</name>
    <name type="common">Velvet bean</name>
    <name type="synonym">Dolichos pruriens</name>
    <dbReference type="NCBI Taxonomy" id="157652"/>
    <lineage>
        <taxon>Eukaryota</taxon>
        <taxon>Viridiplantae</taxon>
        <taxon>Streptophyta</taxon>
        <taxon>Embryophyta</taxon>
        <taxon>Tracheophyta</taxon>
        <taxon>Spermatophyta</taxon>
        <taxon>Magnoliopsida</taxon>
        <taxon>eudicotyledons</taxon>
        <taxon>Gunneridae</taxon>
        <taxon>Pentapetalae</taxon>
        <taxon>rosids</taxon>
        <taxon>fabids</taxon>
        <taxon>Fabales</taxon>
        <taxon>Fabaceae</taxon>
        <taxon>Papilionoideae</taxon>
        <taxon>50 kb inversion clade</taxon>
        <taxon>NPAAA clade</taxon>
        <taxon>indigoferoid/millettioid clade</taxon>
        <taxon>Phaseoleae</taxon>
        <taxon>Mucuna</taxon>
    </lineage>
</organism>
<protein>
    <submittedName>
        <fullName evidence="4">KH domain-containing protein HEN4</fullName>
    </submittedName>
</protein>
<keyword evidence="2" id="KW-0694">RNA-binding</keyword>
<comment type="caution">
    <text evidence="4">The sequence shown here is derived from an EMBL/GenBank/DDBJ whole genome shotgun (WGS) entry which is preliminary data.</text>
</comment>
<dbReference type="STRING" id="157652.A0A371FHG5"/>
<dbReference type="GO" id="GO:0003723">
    <property type="term" value="F:RNA binding"/>
    <property type="evidence" value="ECO:0007669"/>
    <property type="project" value="UniProtKB-UniRule"/>
</dbReference>
<dbReference type="Pfam" id="PF00013">
    <property type="entry name" value="KH_1"/>
    <property type="match status" value="1"/>
</dbReference>
<dbReference type="PANTHER" id="PTHR10288">
    <property type="entry name" value="KH DOMAIN CONTAINING RNA BINDING PROTEIN"/>
    <property type="match status" value="1"/>
</dbReference>
<dbReference type="InterPro" id="IPR036612">
    <property type="entry name" value="KH_dom_type_1_sf"/>
</dbReference>
<evidence type="ECO:0000256" key="1">
    <source>
        <dbReference type="ARBA" id="ARBA00022737"/>
    </source>
</evidence>
<sequence>MVAGINSRGINDVGRGLTSRKGGLELVSGSKTAIVTNTTVQIVVPDDVIGSVYGENGSNLVRLRQISGAKVIVHEPRPGTSERTIVISGTPDETRAAQSLLQAFILTGSS</sequence>
<accession>A0A371FHG5</accession>
<dbReference type="Gene3D" id="3.30.1370.10">
    <property type="entry name" value="K Homology domain, type 1"/>
    <property type="match status" value="1"/>
</dbReference>
<keyword evidence="5" id="KW-1185">Reference proteome</keyword>
<dbReference type="EMBL" id="QJKJ01009094">
    <property type="protein sequence ID" value="RDX77739.1"/>
    <property type="molecule type" value="Genomic_DNA"/>
</dbReference>
<dbReference type="SUPFAM" id="SSF54791">
    <property type="entry name" value="Eukaryotic type KH-domain (KH-domain type I)"/>
    <property type="match status" value="1"/>
</dbReference>
<dbReference type="OrthoDB" id="442947at2759"/>
<proteinExistence type="predicted"/>
<feature type="domain" description="K Homology" evidence="3">
    <location>
        <begin position="36"/>
        <end position="106"/>
    </location>
</feature>
<keyword evidence="1" id="KW-0677">Repeat</keyword>
<dbReference type="InterPro" id="IPR004087">
    <property type="entry name" value="KH_dom"/>
</dbReference>
<dbReference type="Proteomes" id="UP000257109">
    <property type="component" value="Unassembled WGS sequence"/>
</dbReference>
<evidence type="ECO:0000259" key="3">
    <source>
        <dbReference type="SMART" id="SM00322"/>
    </source>
</evidence>
<evidence type="ECO:0000256" key="2">
    <source>
        <dbReference type="PROSITE-ProRule" id="PRU00117"/>
    </source>
</evidence>